<keyword evidence="2" id="KW-0732">Signal</keyword>
<gene>
    <name evidence="4" type="ORF">BACPEC_01961</name>
</gene>
<feature type="domain" description="Capsule synthesis protein CapA" evidence="3">
    <location>
        <begin position="65"/>
        <end position="313"/>
    </location>
</feature>
<comment type="caution">
    <text evidence="4">The sequence shown here is derived from an EMBL/GenBank/DDBJ whole genome shotgun (WGS) entry which is preliminary data.</text>
</comment>
<dbReference type="STRING" id="483218.BACPEC_01961"/>
<feature type="chain" id="PRO_5002851254" description="Capsule synthesis protein CapA domain-containing protein" evidence="2">
    <location>
        <begin position="31"/>
        <end position="427"/>
    </location>
</feature>
<evidence type="ECO:0000313" key="5">
    <source>
        <dbReference type="Proteomes" id="UP000003136"/>
    </source>
</evidence>
<dbReference type="InterPro" id="IPR052169">
    <property type="entry name" value="CW_Biosynth-Accessory"/>
</dbReference>
<reference evidence="4 5" key="2">
    <citation type="submission" date="2008-11" db="EMBL/GenBank/DDBJ databases">
        <authorList>
            <person name="Fulton L."/>
            <person name="Clifton S."/>
            <person name="Fulton B."/>
            <person name="Xu J."/>
            <person name="Minx P."/>
            <person name="Pepin K.H."/>
            <person name="Johnson M."/>
            <person name="Bhonagiri V."/>
            <person name="Nash W.E."/>
            <person name="Mardis E.R."/>
            <person name="Wilson R.K."/>
        </authorList>
    </citation>
    <scope>NUCLEOTIDE SEQUENCE [LARGE SCALE GENOMIC DNA]</scope>
    <source>
        <strain evidence="4 5">ATCC 43243</strain>
    </source>
</reference>
<feature type="signal peptide" evidence="2">
    <location>
        <begin position="1"/>
        <end position="30"/>
    </location>
</feature>
<evidence type="ECO:0000256" key="2">
    <source>
        <dbReference type="SAM" id="SignalP"/>
    </source>
</evidence>
<dbReference type="SMART" id="SM00854">
    <property type="entry name" value="PGA_cap"/>
    <property type="match status" value="1"/>
</dbReference>
<evidence type="ECO:0000313" key="4">
    <source>
        <dbReference type="EMBL" id="EEC57452.1"/>
    </source>
</evidence>
<dbReference type="InterPro" id="IPR019079">
    <property type="entry name" value="Capsule_synth_CapA"/>
</dbReference>
<dbReference type="eggNOG" id="COG2843">
    <property type="taxonomic scope" value="Bacteria"/>
</dbReference>
<dbReference type="EMBL" id="ABVQ01000036">
    <property type="protein sequence ID" value="EEC57452.1"/>
    <property type="molecule type" value="Genomic_DNA"/>
</dbReference>
<dbReference type="HOGENOM" id="CLU_038823_0_2_9"/>
<evidence type="ECO:0000259" key="3">
    <source>
        <dbReference type="SMART" id="SM00854"/>
    </source>
</evidence>
<dbReference type="Pfam" id="PF09587">
    <property type="entry name" value="PGA_cap"/>
    <property type="match status" value="1"/>
</dbReference>
<keyword evidence="5" id="KW-1185">Reference proteome</keyword>
<proteinExistence type="inferred from homology"/>
<dbReference type="SUPFAM" id="SSF56300">
    <property type="entry name" value="Metallo-dependent phosphatases"/>
    <property type="match status" value="1"/>
</dbReference>
<evidence type="ECO:0000256" key="1">
    <source>
        <dbReference type="ARBA" id="ARBA00005662"/>
    </source>
</evidence>
<organism evidence="4 5">
    <name type="scientific">[Bacteroides] pectinophilus ATCC 43243</name>
    <dbReference type="NCBI Taxonomy" id="483218"/>
    <lineage>
        <taxon>Bacteria</taxon>
        <taxon>Bacillati</taxon>
        <taxon>Bacillota</taxon>
        <taxon>Clostridia</taxon>
        <taxon>Eubacteriales</taxon>
    </lineage>
</organism>
<name>B7ASA6_9FIRM</name>
<dbReference type="AlphaFoldDB" id="B7ASA6"/>
<dbReference type="PANTHER" id="PTHR33393:SF12">
    <property type="entry name" value="CAPSULE BIOSYNTHESIS PROTEIN CAPA"/>
    <property type="match status" value="1"/>
</dbReference>
<dbReference type="PROSITE" id="PS51257">
    <property type="entry name" value="PROKAR_LIPOPROTEIN"/>
    <property type="match status" value="1"/>
</dbReference>
<sequence>MNFIRQKTTRLLAMLLVMSSLLVSGCGSNAATAVDATIGNTSETVAQAVTEAETTTPAPKSTEVSLMMIGDMLIHEGVYKSGLQDDGTYNFDHLFKNILPDVKAADISIVNQETILGGTELGLSGYPAFNSPYEIADAISKAGFNVVLHATNHTLDKGLKGVNNDINYWKNNFPDIKVLGINENEEQYNSIYVYEKDDFKISILNYTYGTNGIPLPSSNPYVVNLLDEDKIRTDVAKAKELSDLVIVCPHWGTEYVYTPDSWQKKWTNLFLELGVDVVIGAHPHVIEPVEVKTRDDGHQMLVYYSLGNFVSNQDHSPRMLGAMAKVTMVKDDSGAYVKSYSVVPLVTQKLFGKGQITTYKLSDYTQTLASQNAIRRDENGADFSLSFCQNLAQQVFGDLWTGEVQMMPSDDADAASKTQTSKAAKSN</sequence>
<dbReference type="CDD" id="cd07381">
    <property type="entry name" value="MPP_CapA"/>
    <property type="match status" value="1"/>
</dbReference>
<dbReference type="Gene3D" id="3.60.21.10">
    <property type="match status" value="1"/>
</dbReference>
<reference evidence="4 5" key="1">
    <citation type="submission" date="2008-11" db="EMBL/GenBank/DDBJ databases">
        <title>Draft genome sequence of Bacteroides pectinophilus (ATCC 43243).</title>
        <authorList>
            <person name="Sudarsanam P."/>
            <person name="Ley R."/>
            <person name="Guruge J."/>
            <person name="Turnbaugh P.J."/>
            <person name="Mahowald M."/>
            <person name="Liep D."/>
            <person name="Gordon J."/>
        </authorList>
    </citation>
    <scope>NUCLEOTIDE SEQUENCE [LARGE SCALE GENOMIC DNA]</scope>
    <source>
        <strain evidence="4 5">ATCC 43243</strain>
    </source>
</reference>
<dbReference type="InterPro" id="IPR029052">
    <property type="entry name" value="Metallo-depent_PP-like"/>
</dbReference>
<dbReference type="PANTHER" id="PTHR33393">
    <property type="entry name" value="POLYGLUTAMINE SYNTHESIS ACCESSORY PROTEIN RV0574C-RELATED"/>
    <property type="match status" value="1"/>
</dbReference>
<protein>
    <recommendedName>
        <fullName evidence="3">Capsule synthesis protein CapA domain-containing protein</fullName>
    </recommendedName>
</protein>
<dbReference type="Proteomes" id="UP000003136">
    <property type="component" value="Unassembled WGS sequence"/>
</dbReference>
<comment type="similarity">
    <text evidence="1">Belongs to the CapA family.</text>
</comment>
<accession>B7ASA6</accession>